<keyword evidence="7" id="KW-0325">Glycoprotein</keyword>
<keyword evidence="11" id="KW-0732">Signal</keyword>
<dbReference type="Gene3D" id="2.60.40.60">
    <property type="entry name" value="Cadherins"/>
    <property type="match status" value="7"/>
</dbReference>
<dbReference type="WBParaSite" id="maker-E.canG7_contigs_2656-snap-gene-0.7-mRNA-1">
    <property type="protein sequence ID" value="maker-E.canG7_contigs_2656-snap-gene-0.7-mRNA-1"/>
    <property type="gene ID" value="EcG7_09320"/>
</dbReference>
<keyword evidence="2 10" id="KW-0812">Transmembrane</keyword>
<evidence type="ECO:0000259" key="12">
    <source>
        <dbReference type="PROSITE" id="PS50268"/>
    </source>
</evidence>
<evidence type="ECO:0000256" key="7">
    <source>
        <dbReference type="ARBA" id="ARBA00023180"/>
    </source>
</evidence>
<evidence type="ECO:0000256" key="1">
    <source>
        <dbReference type="ARBA" id="ARBA00004167"/>
    </source>
</evidence>
<feature type="region of interest" description="Disordered" evidence="9">
    <location>
        <begin position="1327"/>
        <end position="1346"/>
    </location>
</feature>
<dbReference type="Pfam" id="PF00028">
    <property type="entry name" value="Cadherin"/>
    <property type="match status" value="4"/>
</dbReference>
<evidence type="ECO:0000313" key="14">
    <source>
        <dbReference type="WBParaSite" id="maker-E.canG7_contigs_2656-snap-gene-0.7-mRNA-1"/>
    </source>
</evidence>
<sequence length="1503" mass="164267">MTTNMLPSSLLLLLLCLLHCQASIAFPSPFASTFDMVEESPPGSMIPGVADYLKRIVLLRVEMPNSTTFQLMGTDALTKSFVINEKSGELRIMGRIDRETLCSSEVDPRSDLATDSNCLKPLNVLIKSLGIGGASGSNMREKIMLRILDINDNAPRWPGKRLLTVKFVEAFQSLSTYGKQEMTTQSQLLDRAIDPDSGPNGTVSYSLKGTGADMFRLEYADHENGRFVHPDVNSPLRLKPVVPLDREIFEFYNLTLFAYDSGNPQRSSSIPLYVYITDVNDHVPVFHSYVPGHVSAYPRESKQGELVKYVPERGHLMETARIGSVVLQLNATDEDAGDNARITYSIFPSDAAFVQTYFALDPITGYLTVKQRLDYDSGPRRFTFKVRSFYLSIQESGSRDWDWHVPPIVVLLGVGGTGRGLGVVGTRLNVILEKKNALLFVSSSIQFKSCLNYFQVLAVDGAPEPYRLTGTALVDIELTDYNDEPPNIEILIAQNGNLNSISNVNMNGGITPMIPPGSKHQELVAYIEESPPPDIVIAYVQVSDKDENGEDQVECHLGARDNFTLQADSSFSGGKMDHFGFETASLNERSSRRISEYRVLAKVPSGGDQSTGETSSLQDRLDRETTPSQLLTIICEDRNGNHAEIRIRLHLLDINDNPPRFLNDSYFNFSLAENREPVGNQQVWLGRVQAVDPDLGENARISYHLAPDQSAHLDGQFGSSPQQLFRVQPDTGDIYAQVGLDRENAPENGVYSFNILAMDHGKPQQLTGTARVDVTVLDVNDWPPEFTRDIYTFEVPEDLELREVVGVVEAVDRDATAGANSITYHLNPPRAGLVQRSLKNETVERRKRDSMMQQQQQPLFMPHLEPSKVRDERPLSYFSIDSRTGEIRVIRKLDRESNGYFTFEVLAIDSLLAGSSAQSILPSQPSQPTRRGFKGGEVFTATATVVVTLTDVNDNAPEFRYPNTSILLHMAPGETLGHKILTVQAVDADYGENARISYSIRSEIPIPQDGPGTGNFAIDETSGLIFLTRPIQGPVNHRLVIEACDHGGQPKCTSSPAIQIAVSEDAKLVGGSVGSGGNVAGSGGGGGAINGGGGVGGRALDRSDVSGSDHRFNNLDGFYDGLYDHNPPHRVEVVAACLVVVFGVLLLAAIVLVCLLKRRPLVNGQQRPNHQNQQHQGRLDYTCTPLWNCQWSFFRHQKSTNAKRNAQHYVPTQTQEALNDPRFSDGQSIESSVAKGMISTDSITNTLEEEKKPLYYDGLGVLALDAMASRGLRHQVEYSTGEGGGGGGGMPVPVVFTGHPPRVYGTLPVVSTIISDGQTATNTLVARPGFQPRSGRGHPTNVTPPSPDYQSLDQLAARPIWQAGPHHGVDMFVGSPRTSRPINNNSVSSSSTSYGCLIDPPCINTPRRNNHYEVSSSGGGRPRQRSATLGRLGAMTEEPEAGENDGTTGPIGGKRGGVLTGGSSVTTRSYSQLQATSGVETDAVERDRPTRYTYQAIREASFV</sequence>
<feature type="domain" description="Cadherin" evidence="12">
    <location>
        <begin position="192"/>
        <end position="286"/>
    </location>
</feature>
<feature type="signal peptide" evidence="11">
    <location>
        <begin position="1"/>
        <end position="25"/>
    </location>
</feature>
<evidence type="ECO:0000256" key="6">
    <source>
        <dbReference type="ARBA" id="ARBA00023136"/>
    </source>
</evidence>
<feature type="region of interest" description="Disordered" evidence="9">
    <location>
        <begin position="1434"/>
        <end position="1483"/>
    </location>
</feature>
<dbReference type="GO" id="GO:0005886">
    <property type="term" value="C:plasma membrane"/>
    <property type="evidence" value="ECO:0007669"/>
    <property type="project" value="InterPro"/>
</dbReference>
<accession>A0A915EXK9</accession>
<feature type="domain" description="Cadherin" evidence="12">
    <location>
        <begin position="977"/>
        <end position="1064"/>
    </location>
</feature>
<keyword evidence="4 8" id="KW-0106">Calcium</keyword>
<dbReference type="PANTHER" id="PTHR24028">
    <property type="entry name" value="CADHERIN-87A"/>
    <property type="match status" value="1"/>
</dbReference>
<dbReference type="GO" id="GO:0007156">
    <property type="term" value="P:homophilic cell adhesion via plasma membrane adhesion molecules"/>
    <property type="evidence" value="ECO:0007669"/>
    <property type="project" value="InterPro"/>
</dbReference>
<comment type="subcellular location">
    <subcellularLocation>
        <location evidence="1">Membrane</location>
        <topology evidence="1">Single-pass membrane protein</topology>
    </subcellularLocation>
</comment>
<name>A0A915EXK9_9CEST</name>
<proteinExistence type="predicted"/>
<evidence type="ECO:0000256" key="5">
    <source>
        <dbReference type="ARBA" id="ARBA00022989"/>
    </source>
</evidence>
<dbReference type="InterPro" id="IPR020894">
    <property type="entry name" value="Cadherin_CS"/>
</dbReference>
<evidence type="ECO:0000256" key="10">
    <source>
        <dbReference type="SAM" id="Phobius"/>
    </source>
</evidence>
<evidence type="ECO:0000313" key="13">
    <source>
        <dbReference type="Proteomes" id="UP000887562"/>
    </source>
</evidence>
<dbReference type="InterPro" id="IPR015919">
    <property type="entry name" value="Cadherin-like_sf"/>
</dbReference>
<dbReference type="GO" id="GO:0005509">
    <property type="term" value="F:calcium ion binding"/>
    <property type="evidence" value="ECO:0007669"/>
    <property type="project" value="UniProtKB-UniRule"/>
</dbReference>
<dbReference type="PROSITE" id="PS50268">
    <property type="entry name" value="CADHERIN_2"/>
    <property type="match status" value="7"/>
</dbReference>
<dbReference type="PRINTS" id="PR00205">
    <property type="entry name" value="CADHERIN"/>
</dbReference>
<feature type="domain" description="Cadherin" evidence="12">
    <location>
        <begin position="663"/>
        <end position="786"/>
    </location>
</feature>
<feature type="domain" description="Cadherin" evidence="12">
    <location>
        <begin position="28"/>
        <end position="157"/>
    </location>
</feature>
<keyword evidence="5 10" id="KW-1133">Transmembrane helix</keyword>
<reference evidence="14" key="1">
    <citation type="submission" date="2022-11" db="UniProtKB">
        <authorList>
            <consortium name="WormBaseParasite"/>
        </authorList>
    </citation>
    <scope>IDENTIFICATION</scope>
</reference>
<evidence type="ECO:0000256" key="11">
    <source>
        <dbReference type="SAM" id="SignalP"/>
    </source>
</evidence>
<dbReference type="SMART" id="SM00112">
    <property type="entry name" value="CA"/>
    <property type="match status" value="6"/>
</dbReference>
<feature type="compositionally biased region" description="Polar residues" evidence="9">
    <location>
        <begin position="607"/>
        <end position="618"/>
    </location>
</feature>
<feature type="domain" description="Cadherin" evidence="12">
    <location>
        <begin position="787"/>
        <end position="959"/>
    </location>
</feature>
<organism evidence="13 14">
    <name type="scientific">Echinococcus canadensis</name>
    <dbReference type="NCBI Taxonomy" id="519352"/>
    <lineage>
        <taxon>Eukaryota</taxon>
        <taxon>Metazoa</taxon>
        <taxon>Spiralia</taxon>
        <taxon>Lophotrochozoa</taxon>
        <taxon>Platyhelminthes</taxon>
        <taxon>Cestoda</taxon>
        <taxon>Eucestoda</taxon>
        <taxon>Cyclophyllidea</taxon>
        <taxon>Taeniidae</taxon>
        <taxon>Echinococcus</taxon>
        <taxon>Echinococcus canadensis group</taxon>
    </lineage>
</organism>
<feature type="compositionally biased region" description="Gly residues" evidence="9">
    <location>
        <begin position="1449"/>
        <end position="1460"/>
    </location>
</feature>
<protein>
    <submittedName>
        <fullName evidence="14">Cadherin domain-containing protein</fullName>
    </submittedName>
</protein>
<feature type="region of interest" description="Disordered" evidence="9">
    <location>
        <begin position="602"/>
        <end position="623"/>
    </location>
</feature>
<dbReference type="CDD" id="cd11304">
    <property type="entry name" value="Cadherin_repeat"/>
    <property type="match status" value="7"/>
</dbReference>
<evidence type="ECO:0000256" key="4">
    <source>
        <dbReference type="ARBA" id="ARBA00022837"/>
    </source>
</evidence>
<dbReference type="InterPro" id="IPR050174">
    <property type="entry name" value="Protocadherin/Cadherin-CA"/>
</dbReference>
<dbReference type="InterPro" id="IPR002126">
    <property type="entry name" value="Cadherin-like_dom"/>
</dbReference>
<keyword evidence="3" id="KW-0677">Repeat</keyword>
<keyword evidence="6 10" id="KW-0472">Membrane</keyword>
<dbReference type="SUPFAM" id="SSF49313">
    <property type="entry name" value="Cadherin-like"/>
    <property type="match status" value="6"/>
</dbReference>
<evidence type="ECO:0000256" key="9">
    <source>
        <dbReference type="SAM" id="MobiDB-lite"/>
    </source>
</evidence>
<feature type="domain" description="Cadherin" evidence="12">
    <location>
        <begin position="519"/>
        <end position="661"/>
    </location>
</feature>
<feature type="chain" id="PRO_5037041647" evidence="11">
    <location>
        <begin position="26"/>
        <end position="1503"/>
    </location>
</feature>
<feature type="compositionally biased region" description="Polar residues" evidence="9">
    <location>
        <begin position="1470"/>
        <end position="1479"/>
    </location>
</feature>
<evidence type="ECO:0000256" key="2">
    <source>
        <dbReference type="ARBA" id="ARBA00022692"/>
    </source>
</evidence>
<evidence type="ECO:0000256" key="3">
    <source>
        <dbReference type="ARBA" id="ARBA00022737"/>
    </source>
</evidence>
<dbReference type="PANTHER" id="PTHR24028:SF146">
    <property type="entry name" value="CADHERIN 96CB, ISOFORM D-RELATED"/>
    <property type="match status" value="1"/>
</dbReference>
<evidence type="ECO:0000256" key="8">
    <source>
        <dbReference type="PROSITE-ProRule" id="PRU00043"/>
    </source>
</evidence>
<keyword evidence="13" id="KW-1185">Reference proteome</keyword>
<dbReference type="Proteomes" id="UP000887562">
    <property type="component" value="Unplaced"/>
</dbReference>
<dbReference type="PROSITE" id="PS00232">
    <property type="entry name" value="CADHERIN_1"/>
    <property type="match status" value="3"/>
</dbReference>
<feature type="domain" description="Cadherin" evidence="12">
    <location>
        <begin position="308"/>
        <end position="488"/>
    </location>
</feature>
<feature type="transmembrane region" description="Helical" evidence="10">
    <location>
        <begin position="1133"/>
        <end position="1156"/>
    </location>
</feature>